<dbReference type="Proteomes" id="UP000469424">
    <property type="component" value="Unassembled WGS sequence"/>
</dbReference>
<dbReference type="Gene3D" id="3.40.50.300">
    <property type="entry name" value="P-loop containing nucleotide triphosphate hydrolases"/>
    <property type="match status" value="2"/>
</dbReference>
<dbReference type="Gene3D" id="1.10.486.10">
    <property type="entry name" value="PCRA, domain 4"/>
    <property type="match status" value="1"/>
</dbReference>
<dbReference type="EC" id="5.6.2.4" evidence="9"/>
<evidence type="ECO:0000256" key="10">
    <source>
        <dbReference type="ARBA" id="ARBA00048988"/>
    </source>
</evidence>
<dbReference type="PANTHER" id="PTHR11070">
    <property type="entry name" value="UVRD / RECB / PCRA DNA HELICASE FAMILY MEMBER"/>
    <property type="match status" value="1"/>
</dbReference>
<evidence type="ECO:0000259" key="12">
    <source>
        <dbReference type="PROSITE" id="PS51198"/>
    </source>
</evidence>
<keyword evidence="6" id="KW-0238">DNA-binding</keyword>
<evidence type="ECO:0000256" key="4">
    <source>
        <dbReference type="ARBA" id="ARBA00022806"/>
    </source>
</evidence>
<protein>
    <recommendedName>
        <fullName evidence="9">DNA 3'-5' helicase</fullName>
        <ecNumber evidence="9">5.6.2.4</ecNumber>
    </recommendedName>
</protein>
<dbReference type="GO" id="GO:0043138">
    <property type="term" value="F:3'-5' DNA helicase activity"/>
    <property type="evidence" value="ECO:0007669"/>
    <property type="project" value="UniProtKB-EC"/>
</dbReference>
<comment type="caution">
    <text evidence="14">The sequence shown here is derived from an EMBL/GenBank/DDBJ whole genome shotgun (WGS) entry which is preliminary data.</text>
</comment>
<comment type="catalytic activity">
    <reaction evidence="10">
        <text>ATP + H2O = ADP + phosphate + H(+)</text>
        <dbReference type="Rhea" id="RHEA:13065"/>
        <dbReference type="ChEBI" id="CHEBI:15377"/>
        <dbReference type="ChEBI" id="CHEBI:15378"/>
        <dbReference type="ChEBI" id="CHEBI:30616"/>
        <dbReference type="ChEBI" id="CHEBI:43474"/>
        <dbReference type="ChEBI" id="CHEBI:456216"/>
        <dbReference type="EC" id="5.6.2.4"/>
    </reaction>
</comment>
<dbReference type="Gene3D" id="1.10.10.160">
    <property type="match status" value="1"/>
</dbReference>
<dbReference type="GO" id="GO:0003677">
    <property type="term" value="F:DNA binding"/>
    <property type="evidence" value="ECO:0007669"/>
    <property type="project" value="UniProtKB-KW"/>
</dbReference>
<dbReference type="InterPro" id="IPR013986">
    <property type="entry name" value="DExx_box_DNA_helicase_dom_sf"/>
</dbReference>
<evidence type="ECO:0000256" key="1">
    <source>
        <dbReference type="ARBA" id="ARBA00009922"/>
    </source>
</evidence>
<comment type="catalytic activity">
    <reaction evidence="8">
        <text>Couples ATP hydrolysis with the unwinding of duplex DNA by translocating in the 3'-5' direction.</text>
        <dbReference type="EC" id="5.6.2.4"/>
    </reaction>
</comment>
<keyword evidence="3 11" id="KW-0378">Hydrolase</keyword>
<evidence type="ECO:0000256" key="9">
    <source>
        <dbReference type="ARBA" id="ARBA00034808"/>
    </source>
</evidence>
<dbReference type="InterPro" id="IPR000212">
    <property type="entry name" value="DNA_helicase_UvrD/REP"/>
</dbReference>
<sequence>MNHSSFTGNTHLDEQQRAAAADCSGSSLLLAVPGSGKTTTLLARLENLLRSGVPDTSVLVITFTNNAAEEMKQRFRRQYGNNRVDFMTINSFCYRVVCFYADKTGRQKPEDLTDTGLLLRRILVSVAGDSFPGESDIREFAQKITYIKNMQLSEGEIEKLRIGDYPAKPLYDAYVRSMKAQNAMDYDDQLVYACKFLEKVPGVRNHYRRKYPYVMVDEAQDTSWLQHRILQILTQDGGNLFMVGDEDQSIYGFRAAYPEALLDFQRHYPGGKVYRLETNYRSGKDIVALADRFIRHNRKRYDKNMKPAAESSGRVRVEPVARRSDQYRQIADWIREDPERETAVLYRNNDSAIPLMYHLRNAGISFRNRGLDTLFFSSRVVRDVKDILGFVMHPADSELFWRIYYKLNYRISKNAVGDAVRRMDFRREDPILAVLTESPLLGRQKKEDLQILRDNLRDMRLRNNAKEALQMIRTGIRYRNEKSEKLFVLEALAEPADTIADFLQKLWELEQMISSGTGNLESADAKVVLSTIHGSKGMEYDRVILVDAVRDVLPSSENDREEERRIFYVAITRTREELILPDYGDCSSPFLRECFGKLPDRSGKPKDVFRMDSKEFREKAAEFVPGAEVRSRNFGVGVIRSNEGDFLEVYFPKDGKTRKFVKSICIEKGSLRLLPRQSVLQRSRQENAQQD</sequence>
<dbReference type="AlphaFoldDB" id="A0A6N7X5R6"/>
<evidence type="ECO:0000256" key="8">
    <source>
        <dbReference type="ARBA" id="ARBA00034617"/>
    </source>
</evidence>
<dbReference type="GO" id="GO:0000725">
    <property type="term" value="P:recombinational repair"/>
    <property type="evidence" value="ECO:0007669"/>
    <property type="project" value="TreeGrafter"/>
</dbReference>
<dbReference type="Pfam" id="PF00580">
    <property type="entry name" value="UvrD-helicase"/>
    <property type="match status" value="1"/>
</dbReference>
<evidence type="ECO:0000256" key="3">
    <source>
        <dbReference type="ARBA" id="ARBA00022801"/>
    </source>
</evidence>
<evidence type="ECO:0000313" key="14">
    <source>
        <dbReference type="EMBL" id="MST70860.1"/>
    </source>
</evidence>
<dbReference type="SUPFAM" id="SSF52540">
    <property type="entry name" value="P-loop containing nucleoside triphosphate hydrolases"/>
    <property type="match status" value="1"/>
</dbReference>
<dbReference type="CDD" id="cd17932">
    <property type="entry name" value="DEXQc_UvrD"/>
    <property type="match status" value="1"/>
</dbReference>
<keyword evidence="15" id="KW-1185">Reference proteome</keyword>
<evidence type="ECO:0000256" key="5">
    <source>
        <dbReference type="ARBA" id="ARBA00022840"/>
    </source>
</evidence>
<keyword evidence="4 11" id="KW-0347">Helicase</keyword>
<keyword evidence="2 11" id="KW-0547">Nucleotide-binding</keyword>
<dbReference type="InterPro" id="IPR027417">
    <property type="entry name" value="P-loop_NTPase"/>
</dbReference>
<gene>
    <name evidence="14" type="ORF">FYJ65_05850</name>
</gene>
<keyword evidence="7" id="KW-0413">Isomerase</keyword>
<evidence type="ECO:0000259" key="13">
    <source>
        <dbReference type="PROSITE" id="PS51217"/>
    </source>
</evidence>
<organism evidence="14 15">
    <name type="scientific">Mogibacterium kristiansenii</name>
    <dbReference type="NCBI Taxonomy" id="2606708"/>
    <lineage>
        <taxon>Bacteria</taxon>
        <taxon>Bacillati</taxon>
        <taxon>Bacillota</taxon>
        <taxon>Clostridia</taxon>
        <taxon>Peptostreptococcales</taxon>
        <taxon>Anaerovoracaceae</taxon>
        <taxon>Mogibacterium</taxon>
    </lineage>
</organism>
<name>A0A6N7X5R6_9FIRM</name>
<feature type="binding site" evidence="11">
    <location>
        <begin position="31"/>
        <end position="38"/>
    </location>
    <ligand>
        <name>ATP</name>
        <dbReference type="ChEBI" id="CHEBI:30616"/>
    </ligand>
</feature>
<dbReference type="PROSITE" id="PS51217">
    <property type="entry name" value="UVRD_HELICASE_CTER"/>
    <property type="match status" value="1"/>
</dbReference>
<dbReference type="Pfam" id="PF13361">
    <property type="entry name" value="UvrD_C"/>
    <property type="match status" value="1"/>
</dbReference>
<dbReference type="InterPro" id="IPR014017">
    <property type="entry name" value="DNA_helicase_UvrD-like_C"/>
</dbReference>
<comment type="similarity">
    <text evidence="1">Belongs to the helicase family. UvrD subfamily.</text>
</comment>
<feature type="domain" description="UvrD-like helicase C-terminal" evidence="13">
    <location>
        <begin position="284"/>
        <end position="537"/>
    </location>
</feature>
<dbReference type="InterPro" id="IPR014016">
    <property type="entry name" value="UvrD-like_ATP-bd"/>
</dbReference>
<dbReference type="PANTHER" id="PTHR11070:SF2">
    <property type="entry name" value="ATP-DEPENDENT DNA HELICASE SRS2"/>
    <property type="match status" value="1"/>
</dbReference>
<reference evidence="14 15" key="1">
    <citation type="submission" date="2019-08" db="EMBL/GenBank/DDBJ databases">
        <title>In-depth cultivation of the pig gut microbiome towards novel bacterial diversity and tailored functional studies.</title>
        <authorList>
            <person name="Wylensek D."/>
            <person name="Hitch T.C.A."/>
            <person name="Clavel T."/>
        </authorList>
    </citation>
    <scope>NUCLEOTIDE SEQUENCE [LARGE SCALE GENOMIC DNA]</scope>
    <source>
        <strain evidence="14 15">WCA-MUC-591-APC-4B</strain>
    </source>
</reference>
<dbReference type="EMBL" id="VUNA01000009">
    <property type="protein sequence ID" value="MST70860.1"/>
    <property type="molecule type" value="Genomic_DNA"/>
</dbReference>
<accession>A0A6N7X5R6</accession>
<feature type="domain" description="UvrD-like helicase ATP-binding" evidence="12">
    <location>
        <begin position="10"/>
        <end position="283"/>
    </location>
</feature>
<evidence type="ECO:0000256" key="2">
    <source>
        <dbReference type="ARBA" id="ARBA00022741"/>
    </source>
</evidence>
<dbReference type="GO" id="GO:0005524">
    <property type="term" value="F:ATP binding"/>
    <property type="evidence" value="ECO:0007669"/>
    <property type="project" value="UniProtKB-UniRule"/>
</dbReference>
<evidence type="ECO:0000313" key="15">
    <source>
        <dbReference type="Proteomes" id="UP000469424"/>
    </source>
</evidence>
<proteinExistence type="inferred from homology"/>
<dbReference type="RefSeq" id="WP_154554423.1">
    <property type="nucleotide sequence ID" value="NZ_VUNA01000009.1"/>
</dbReference>
<dbReference type="GO" id="GO:0016787">
    <property type="term" value="F:hydrolase activity"/>
    <property type="evidence" value="ECO:0007669"/>
    <property type="project" value="UniProtKB-UniRule"/>
</dbReference>
<evidence type="ECO:0000256" key="7">
    <source>
        <dbReference type="ARBA" id="ARBA00023235"/>
    </source>
</evidence>
<dbReference type="PROSITE" id="PS51198">
    <property type="entry name" value="UVRD_HELICASE_ATP_BIND"/>
    <property type="match status" value="1"/>
</dbReference>
<evidence type="ECO:0000256" key="11">
    <source>
        <dbReference type="PROSITE-ProRule" id="PRU00560"/>
    </source>
</evidence>
<evidence type="ECO:0000256" key="6">
    <source>
        <dbReference type="ARBA" id="ARBA00023125"/>
    </source>
</evidence>
<keyword evidence="5 11" id="KW-0067">ATP-binding</keyword>